<protein>
    <submittedName>
        <fullName evidence="2">MATH domain-containing protein</fullName>
    </submittedName>
</protein>
<dbReference type="AlphaFoldDB" id="A0A915MFY9"/>
<dbReference type="Proteomes" id="UP000887561">
    <property type="component" value="Unplaced"/>
</dbReference>
<keyword evidence="1" id="KW-1185">Reference proteome</keyword>
<reference evidence="2" key="1">
    <citation type="submission" date="2022-11" db="UniProtKB">
        <authorList>
            <consortium name="WormBaseParasite"/>
        </authorList>
    </citation>
    <scope>IDENTIFICATION</scope>
</reference>
<proteinExistence type="predicted"/>
<evidence type="ECO:0000313" key="1">
    <source>
        <dbReference type="Proteomes" id="UP000887561"/>
    </source>
</evidence>
<organism evidence="1 2">
    <name type="scientific">Meloidogyne javanica</name>
    <name type="common">Root-knot nematode worm</name>
    <dbReference type="NCBI Taxonomy" id="6303"/>
    <lineage>
        <taxon>Eukaryota</taxon>
        <taxon>Metazoa</taxon>
        <taxon>Ecdysozoa</taxon>
        <taxon>Nematoda</taxon>
        <taxon>Chromadorea</taxon>
        <taxon>Rhabditida</taxon>
        <taxon>Tylenchina</taxon>
        <taxon>Tylenchomorpha</taxon>
        <taxon>Tylenchoidea</taxon>
        <taxon>Meloidogynidae</taxon>
        <taxon>Meloidogyninae</taxon>
        <taxon>Meloidogyne</taxon>
        <taxon>Meloidogyne incognita group</taxon>
    </lineage>
</organism>
<sequence>METLAFKFDWPIYNLKNIRDSLSFSSYLHLTSERFSSSEFPTFGWELHLTLGCGDAIWLCQIGPDNTNTLVNTKYKIYAKQFPTLKLIAKSTYKFEKQNKMGYSTISLDSLTKNDSLIFHCEVEFDCYNLTLDLQKTYRKMLENETLTDFVIKVGIR</sequence>
<name>A0A915MFY9_MELJA</name>
<accession>A0A915MFY9</accession>
<evidence type="ECO:0000313" key="2">
    <source>
        <dbReference type="WBParaSite" id="scaffold35679_cov172.g22584"/>
    </source>
</evidence>
<dbReference type="WBParaSite" id="scaffold35679_cov172.g22584">
    <property type="protein sequence ID" value="scaffold35679_cov172.g22584"/>
    <property type="gene ID" value="scaffold35679_cov172.g22584"/>
</dbReference>